<feature type="coiled-coil region" evidence="1">
    <location>
        <begin position="24"/>
        <end position="84"/>
    </location>
</feature>
<dbReference type="InterPro" id="IPR006674">
    <property type="entry name" value="HD_domain"/>
</dbReference>
<proteinExistence type="predicted"/>
<dbReference type="Pfam" id="PF01966">
    <property type="entry name" value="HD"/>
    <property type="match status" value="1"/>
</dbReference>
<evidence type="ECO:0000313" key="3">
    <source>
        <dbReference type="EMBL" id="KAA6313586.1"/>
    </source>
</evidence>
<evidence type="ECO:0000256" key="1">
    <source>
        <dbReference type="SAM" id="Coils"/>
    </source>
</evidence>
<evidence type="ECO:0000259" key="2">
    <source>
        <dbReference type="Pfam" id="PF01966"/>
    </source>
</evidence>
<protein>
    <recommendedName>
        <fullName evidence="2">HD domain-containing protein</fullName>
    </recommendedName>
</protein>
<feature type="non-terminal residue" evidence="3">
    <location>
        <position position="1"/>
    </location>
</feature>
<name>A0A5J4PVB7_9ZZZZ</name>
<keyword evidence="1" id="KW-0175">Coiled coil</keyword>
<organism evidence="3">
    <name type="scientific">termite gut metagenome</name>
    <dbReference type="NCBI Taxonomy" id="433724"/>
    <lineage>
        <taxon>unclassified sequences</taxon>
        <taxon>metagenomes</taxon>
        <taxon>organismal metagenomes</taxon>
    </lineage>
</organism>
<sequence>RTEPTVIKSINEWIADENTKKIKQKKAKEQKRKAKEKYAEKLNLVMEDMQTVFVSVPYGIDHTLNVLENTRQIIKAEKQNWQSAIIAELASVLHDIGAIGAQKKYGSMEGCFQELESLSIAAGIMEKRGYEQSIIGRVCYIIANHHTPGKIDGVDFQILWEADLIENIQVMELIKDKTVLTQFIEENFKTKSGKEMVLNRYKIQ</sequence>
<dbReference type="AlphaFoldDB" id="A0A5J4PVB7"/>
<dbReference type="Gene3D" id="1.10.3210.10">
    <property type="entry name" value="Hypothetical protein af1432"/>
    <property type="match status" value="1"/>
</dbReference>
<dbReference type="EMBL" id="SNRY01005997">
    <property type="protein sequence ID" value="KAA6313586.1"/>
    <property type="molecule type" value="Genomic_DNA"/>
</dbReference>
<feature type="domain" description="HD" evidence="2">
    <location>
        <begin position="60"/>
        <end position="157"/>
    </location>
</feature>
<gene>
    <name evidence="3" type="ORF">EZS27_035665</name>
</gene>
<accession>A0A5J4PVB7</accession>
<reference evidence="3" key="1">
    <citation type="submission" date="2019-03" db="EMBL/GenBank/DDBJ databases">
        <title>Single cell metagenomics reveals metabolic interactions within the superorganism composed of flagellate Streblomastix strix and complex community of Bacteroidetes bacteria on its surface.</title>
        <authorList>
            <person name="Treitli S.C."/>
            <person name="Kolisko M."/>
            <person name="Husnik F."/>
            <person name="Keeling P."/>
            <person name="Hampl V."/>
        </authorList>
    </citation>
    <scope>NUCLEOTIDE SEQUENCE</scope>
    <source>
        <strain evidence="3">STM</strain>
    </source>
</reference>
<dbReference type="SUPFAM" id="SSF109604">
    <property type="entry name" value="HD-domain/PDEase-like"/>
    <property type="match status" value="1"/>
</dbReference>
<comment type="caution">
    <text evidence="3">The sequence shown here is derived from an EMBL/GenBank/DDBJ whole genome shotgun (WGS) entry which is preliminary data.</text>
</comment>